<evidence type="ECO:0000313" key="6">
    <source>
        <dbReference type="RefSeq" id="XP_039123794.1"/>
    </source>
</evidence>
<dbReference type="Pfam" id="PF00439">
    <property type="entry name" value="Bromodomain"/>
    <property type="match status" value="1"/>
</dbReference>
<dbReference type="GeneID" id="120260386"/>
<sequence>MGTKPSEKKRKKKGRPSLIDLQKRSLRLQQEQQSPNPNPNSNPKFASPPPHRRITRRNPNPEPEHDRPEEEDEDDEDGASGGKRREKKLKFVLKLPRNASDSACSGSDVDGEQARGESNVKTSAGNGTDGLRGLASVALISRKGNPPVSGPTTPLPDKKLIVFILDRLQKKDTYGVFSEPVDPEELPDYHEIIAHPMDFSTVRERLSSGAYQNLEQFESDVFLISSNAMTYNAPDTIYYRQARTIQDLAKKSFENLRQESDNEQEPKIVRRGRPPSKNTAKRTVGKPPDRAGSDFSGNATLAGASDNGHWSNFAQDLARKASTVDKHSPADIYVKGPYGLRKTETSNWVGDNRSERDQENPGLILKGVPTKFGKKPIVIDDNRRNTYKQSQLSASVQELPTLTSFDGENQQLLPIGVHMEHAYARSLARFAAKLSPVAWTIAAEKIKSVLPPGTKFGRGWVGDCEAPQQSHTAVPFTSPNPSQDKLIPSSGVPNNVELSGEQELPHKNSHTEDTLTQRDPPRMPALAAMSRSESELESVKDPNTESRFNPQNSKSDVASNGPAMQHKTPLFQFHQNPLIKTEANGFNSTFGVHLTQDGKITGPISLPKIMNLERPMTHAHVLDMVSAGNNNFIHQAPRSHSDIERVTSVSNQSIVNSSNPVPDSSRHSPAPWRSMPLNSRQQSVPPDLNIRFQSPGSPVSGVMVDSQQPDLALQL</sequence>
<protein>
    <submittedName>
        <fullName evidence="6">Uncharacterized protein LOC120260386 isoform X1</fullName>
    </submittedName>
</protein>
<dbReference type="PRINTS" id="PR00503">
    <property type="entry name" value="BROMODOMAIN"/>
</dbReference>
<dbReference type="InterPro" id="IPR036427">
    <property type="entry name" value="Bromodomain-like_sf"/>
</dbReference>
<accession>A0AB40BAM2</accession>
<feature type="region of interest" description="Disordered" evidence="3">
    <location>
        <begin position="652"/>
        <end position="715"/>
    </location>
</feature>
<feature type="compositionally biased region" description="Acidic residues" evidence="3">
    <location>
        <begin position="69"/>
        <end position="78"/>
    </location>
</feature>
<dbReference type="PROSITE" id="PS50014">
    <property type="entry name" value="BROMODOMAIN_2"/>
    <property type="match status" value="1"/>
</dbReference>
<gene>
    <name evidence="6" type="primary">LOC120260386</name>
</gene>
<dbReference type="PANTHER" id="PTHR22881:SF27">
    <property type="entry name" value="BROMODOMAIN CONTAINING 7_9"/>
    <property type="match status" value="1"/>
</dbReference>
<feature type="compositionally biased region" description="Polar residues" evidence="3">
    <location>
        <begin position="467"/>
        <end position="483"/>
    </location>
</feature>
<feature type="region of interest" description="Disordered" evidence="3">
    <location>
        <begin position="464"/>
        <end position="564"/>
    </location>
</feature>
<feature type="compositionally biased region" description="Basic and acidic residues" evidence="3">
    <location>
        <begin position="532"/>
        <end position="544"/>
    </location>
</feature>
<dbReference type="InterPro" id="IPR001487">
    <property type="entry name" value="Bromodomain"/>
</dbReference>
<reference evidence="6" key="2">
    <citation type="submission" date="2025-08" db="UniProtKB">
        <authorList>
            <consortium name="RefSeq"/>
        </authorList>
    </citation>
    <scope>IDENTIFICATION</scope>
</reference>
<dbReference type="SUPFAM" id="SSF47370">
    <property type="entry name" value="Bromodomain"/>
    <property type="match status" value="1"/>
</dbReference>
<dbReference type="AlphaFoldDB" id="A0AB40BAM2"/>
<dbReference type="Gene3D" id="1.20.920.10">
    <property type="entry name" value="Bromodomain-like"/>
    <property type="match status" value="1"/>
</dbReference>
<dbReference type="SMART" id="SM00297">
    <property type="entry name" value="BROMO"/>
    <property type="match status" value="1"/>
</dbReference>
<evidence type="ECO:0000256" key="1">
    <source>
        <dbReference type="ARBA" id="ARBA00023117"/>
    </source>
</evidence>
<feature type="region of interest" description="Disordered" evidence="3">
    <location>
        <begin position="256"/>
        <end position="308"/>
    </location>
</feature>
<feature type="compositionally biased region" description="Basic residues" evidence="3">
    <location>
        <begin position="82"/>
        <end position="91"/>
    </location>
</feature>
<feature type="compositionally biased region" description="Basic residues" evidence="3">
    <location>
        <begin position="269"/>
        <end position="284"/>
    </location>
</feature>
<keyword evidence="5" id="KW-1185">Reference proteome</keyword>
<evidence type="ECO:0000256" key="3">
    <source>
        <dbReference type="SAM" id="MobiDB-lite"/>
    </source>
</evidence>
<feature type="region of interest" description="Disordered" evidence="3">
    <location>
        <begin position="343"/>
        <end position="362"/>
    </location>
</feature>
<feature type="region of interest" description="Disordered" evidence="3">
    <location>
        <begin position="1"/>
        <end position="131"/>
    </location>
</feature>
<dbReference type="InterPro" id="IPR018359">
    <property type="entry name" value="Bromodomain_CS"/>
</dbReference>
<dbReference type="PROSITE" id="PS00633">
    <property type="entry name" value="BROMODOMAIN_1"/>
    <property type="match status" value="1"/>
</dbReference>
<evidence type="ECO:0000256" key="2">
    <source>
        <dbReference type="PROSITE-ProRule" id="PRU00035"/>
    </source>
</evidence>
<proteinExistence type="predicted"/>
<dbReference type="Proteomes" id="UP001515500">
    <property type="component" value="Chromosome 1"/>
</dbReference>
<dbReference type="PANTHER" id="PTHR22881">
    <property type="entry name" value="BROMODOMAIN CONTAINING PROTEIN"/>
    <property type="match status" value="1"/>
</dbReference>
<feature type="compositionally biased region" description="Basic and acidic residues" evidence="3">
    <location>
        <begin position="503"/>
        <end position="521"/>
    </location>
</feature>
<name>A0AB40BAM2_DIOCR</name>
<feature type="compositionally biased region" description="Basic and acidic residues" evidence="3">
    <location>
        <begin position="256"/>
        <end position="268"/>
    </location>
</feature>
<evidence type="ECO:0000313" key="5">
    <source>
        <dbReference type="Proteomes" id="UP001515500"/>
    </source>
</evidence>
<feature type="domain" description="Bromo" evidence="4">
    <location>
        <begin position="169"/>
        <end position="239"/>
    </location>
</feature>
<organism evidence="5 6">
    <name type="scientific">Dioscorea cayennensis subsp. rotundata</name>
    <name type="common">White Guinea yam</name>
    <name type="synonym">Dioscorea rotundata</name>
    <dbReference type="NCBI Taxonomy" id="55577"/>
    <lineage>
        <taxon>Eukaryota</taxon>
        <taxon>Viridiplantae</taxon>
        <taxon>Streptophyta</taxon>
        <taxon>Embryophyta</taxon>
        <taxon>Tracheophyta</taxon>
        <taxon>Spermatophyta</taxon>
        <taxon>Magnoliopsida</taxon>
        <taxon>Liliopsida</taxon>
        <taxon>Dioscoreales</taxon>
        <taxon>Dioscoreaceae</taxon>
        <taxon>Dioscorea</taxon>
    </lineage>
</organism>
<reference evidence="5" key="1">
    <citation type="submission" date="2025-05" db="UniProtKB">
        <authorList>
            <consortium name="RefSeq"/>
        </authorList>
    </citation>
    <scope>NUCLEOTIDE SEQUENCE [LARGE SCALE GENOMIC DNA]</scope>
</reference>
<dbReference type="InterPro" id="IPR051831">
    <property type="entry name" value="Bromodomain_contain_prot"/>
</dbReference>
<keyword evidence="1 2" id="KW-0103">Bromodomain</keyword>
<evidence type="ECO:0000259" key="4">
    <source>
        <dbReference type="PROSITE" id="PS50014"/>
    </source>
</evidence>
<feature type="compositionally biased region" description="Polar residues" evidence="3">
    <location>
        <begin position="545"/>
        <end position="558"/>
    </location>
</feature>
<dbReference type="RefSeq" id="XP_039123794.1">
    <property type="nucleotide sequence ID" value="XM_039267860.1"/>
</dbReference>
<feature type="compositionally biased region" description="Low complexity" evidence="3">
    <location>
        <begin position="29"/>
        <end position="45"/>
    </location>
</feature>